<keyword evidence="2" id="KW-0472">Membrane</keyword>
<feature type="transmembrane region" description="Helical" evidence="2">
    <location>
        <begin position="120"/>
        <end position="139"/>
    </location>
</feature>
<dbReference type="PROSITE" id="PS51318">
    <property type="entry name" value="TAT"/>
    <property type="match status" value="1"/>
</dbReference>
<gene>
    <name evidence="4" type="ORF">WPS_04680</name>
</gene>
<feature type="domain" description="EamA" evidence="3">
    <location>
        <begin position="148"/>
        <end position="278"/>
    </location>
</feature>
<feature type="transmembrane region" description="Helical" evidence="2">
    <location>
        <begin position="93"/>
        <end position="113"/>
    </location>
</feature>
<feature type="transmembrane region" description="Helical" evidence="2">
    <location>
        <begin position="145"/>
        <end position="166"/>
    </location>
</feature>
<dbReference type="Pfam" id="PF00892">
    <property type="entry name" value="EamA"/>
    <property type="match status" value="2"/>
</dbReference>
<dbReference type="InterPro" id="IPR037185">
    <property type="entry name" value="EmrE-like"/>
</dbReference>
<dbReference type="GO" id="GO:0016020">
    <property type="term" value="C:membrane"/>
    <property type="evidence" value="ECO:0007669"/>
    <property type="project" value="InterPro"/>
</dbReference>
<dbReference type="RefSeq" id="WP_317996254.1">
    <property type="nucleotide sequence ID" value="NZ_AP025523.1"/>
</dbReference>
<evidence type="ECO:0000256" key="2">
    <source>
        <dbReference type="SAM" id="Phobius"/>
    </source>
</evidence>
<evidence type="ECO:0000256" key="1">
    <source>
        <dbReference type="ARBA" id="ARBA00007362"/>
    </source>
</evidence>
<evidence type="ECO:0000259" key="3">
    <source>
        <dbReference type="Pfam" id="PF00892"/>
    </source>
</evidence>
<dbReference type="AlphaFoldDB" id="A0AAN1XSY6"/>
<feature type="transmembrane region" description="Helical" evidence="2">
    <location>
        <begin position="68"/>
        <end position="87"/>
    </location>
</feature>
<accession>A0AAN1XSY6</accession>
<feature type="domain" description="EamA" evidence="3">
    <location>
        <begin position="8"/>
        <end position="137"/>
    </location>
</feature>
<evidence type="ECO:0000313" key="5">
    <source>
        <dbReference type="Proteomes" id="UP001317532"/>
    </source>
</evidence>
<feature type="transmembrane region" description="Helical" evidence="2">
    <location>
        <begin position="40"/>
        <end position="59"/>
    </location>
</feature>
<evidence type="ECO:0000313" key="4">
    <source>
        <dbReference type="EMBL" id="BDE05192.1"/>
    </source>
</evidence>
<proteinExistence type="inferred from homology"/>
<feature type="transmembrane region" description="Helical" evidence="2">
    <location>
        <begin position="178"/>
        <end position="197"/>
    </location>
</feature>
<keyword evidence="2" id="KW-0812">Transmembrane</keyword>
<feature type="transmembrane region" description="Helical" evidence="2">
    <location>
        <begin position="234"/>
        <end position="259"/>
    </location>
</feature>
<organism evidence="4 5">
    <name type="scientific">Vulcanimicrobium alpinum</name>
    <dbReference type="NCBI Taxonomy" id="3016050"/>
    <lineage>
        <taxon>Bacteria</taxon>
        <taxon>Bacillati</taxon>
        <taxon>Vulcanimicrobiota</taxon>
        <taxon>Vulcanimicrobiia</taxon>
        <taxon>Vulcanimicrobiales</taxon>
        <taxon>Vulcanimicrobiaceae</taxon>
        <taxon>Vulcanimicrobium</taxon>
    </lineage>
</organism>
<protein>
    <recommendedName>
        <fullName evidence="3">EamA domain-containing protein</fullName>
    </recommendedName>
</protein>
<name>A0AAN1XSY6_UNVUL</name>
<dbReference type="InterPro" id="IPR006311">
    <property type="entry name" value="TAT_signal"/>
</dbReference>
<dbReference type="SUPFAM" id="SSF103481">
    <property type="entry name" value="Multidrug resistance efflux transporter EmrE"/>
    <property type="match status" value="1"/>
</dbReference>
<dbReference type="Proteomes" id="UP001317532">
    <property type="component" value="Chromosome"/>
</dbReference>
<keyword evidence="2" id="KW-1133">Transmembrane helix</keyword>
<sequence>MSTRRSALAIVALAQLAVGAAAIFARFALAAGGPIAVSCGRLTIAALVMLALAAARGCLRVVDPRTELRLGGAGLLLALHFAAWIASLTMASVAIATLLVCTVPVWTELYVVARTRRVDRIVALSVLGALAGVAIVVGVPDRANTPAGIALALIGAIAFAAYLLAVRAVDSRYDTLAVTARTYAYAALALAVATLAVRDPFPPAGDVRAWGGILAMALVSQLFGHTAMNAGVRILSATLVSTFTLLEPVIAALLAAWLFGERLGGGTALGALVILAAIGAALTQQPESRPDA</sequence>
<dbReference type="EMBL" id="AP025523">
    <property type="protein sequence ID" value="BDE05192.1"/>
    <property type="molecule type" value="Genomic_DNA"/>
</dbReference>
<feature type="transmembrane region" description="Helical" evidence="2">
    <location>
        <begin position="209"/>
        <end position="227"/>
    </location>
</feature>
<feature type="transmembrane region" description="Helical" evidence="2">
    <location>
        <begin position="265"/>
        <end position="283"/>
    </location>
</feature>
<keyword evidence="5" id="KW-1185">Reference proteome</keyword>
<dbReference type="InterPro" id="IPR000620">
    <property type="entry name" value="EamA_dom"/>
</dbReference>
<dbReference type="KEGG" id="vab:WPS_04680"/>
<comment type="similarity">
    <text evidence="1">Belongs to the EamA transporter family.</text>
</comment>
<reference evidence="4 5" key="1">
    <citation type="journal article" date="2022" name="ISME Commun">
        <title>Vulcanimicrobium alpinus gen. nov. sp. nov., the first cultivated representative of the candidate phylum 'Eremiobacterota', is a metabolically versatile aerobic anoxygenic phototroph.</title>
        <authorList>
            <person name="Yabe S."/>
            <person name="Muto K."/>
            <person name="Abe K."/>
            <person name="Yokota A."/>
            <person name="Staudigel H."/>
            <person name="Tebo B.M."/>
        </authorList>
    </citation>
    <scope>NUCLEOTIDE SEQUENCE [LARGE SCALE GENOMIC DNA]</scope>
    <source>
        <strain evidence="4 5">WC8-2</strain>
    </source>
</reference>
<dbReference type="PANTHER" id="PTHR22911">
    <property type="entry name" value="ACYL-MALONYL CONDENSING ENZYME-RELATED"/>
    <property type="match status" value="1"/>
</dbReference>